<feature type="binding site" evidence="13">
    <location>
        <begin position="91"/>
        <end position="94"/>
    </location>
    <ligand>
        <name>substrate</name>
    </ligand>
</feature>
<evidence type="ECO:0000256" key="6">
    <source>
        <dbReference type="ARBA" id="ARBA00012947"/>
    </source>
</evidence>
<comment type="cofactor">
    <cofactor evidence="2">
        <name>a divalent metal cation</name>
        <dbReference type="ChEBI" id="CHEBI:60240"/>
    </cofactor>
</comment>
<name>A0A0F0LTF0_9MICO</name>
<dbReference type="PANTHER" id="PTHR33254">
    <property type="entry name" value="4-HYDROXY-4-METHYL-2-OXOGLUTARATE ALDOLASE 3-RELATED"/>
    <property type="match status" value="1"/>
</dbReference>
<feature type="binding site" evidence="13">
    <location>
        <position position="113"/>
    </location>
    <ligand>
        <name>substrate</name>
    </ligand>
</feature>
<dbReference type="PATRIC" id="fig|582680.6.peg.632"/>
<dbReference type="Pfam" id="PF03737">
    <property type="entry name" value="RraA-like"/>
    <property type="match status" value="1"/>
</dbReference>
<dbReference type="STRING" id="582680.RS86_00613"/>
<keyword evidence="13" id="KW-0460">Magnesium</keyword>
<dbReference type="GO" id="GO:0008948">
    <property type="term" value="F:oxaloacetate decarboxylase activity"/>
    <property type="evidence" value="ECO:0007669"/>
    <property type="project" value="UniProtKB-EC"/>
</dbReference>
<keyword evidence="15" id="KW-1185">Reference proteome</keyword>
<keyword evidence="14" id="KW-0456">Lyase</keyword>
<evidence type="ECO:0000256" key="12">
    <source>
        <dbReference type="ARBA" id="ARBA00047973"/>
    </source>
</evidence>
<dbReference type="SUPFAM" id="SSF89562">
    <property type="entry name" value="RraA-like"/>
    <property type="match status" value="1"/>
</dbReference>
<dbReference type="AlphaFoldDB" id="A0A0F0LTF0"/>
<dbReference type="InterPro" id="IPR005493">
    <property type="entry name" value="RraA/RraA-like"/>
</dbReference>
<evidence type="ECO:0000256" key="13">
    <source>
        <dbReference type="PIRSR" id="PIRSR605493-1"/>
    </source>
</evidence>
<accession>A0A0F0LTF0</accession>
<comment type="subunit">
    <text evidence="4">Homotrimer.</text>
</comment>
<comment type="function">
    <text evidence="8">Catalyzes the aldol cleavage of 4-hydroxy-4-methyl-2-oxoglutarate (HMG) into 2 molecules of pyruvate. Also contains a secondary oxaloacetate (OAA) decarboxylase activity due to the common pyruvate enolate transition state formed following C-C bond cleavage in the retro-aldol and decarboxylation reactions.</text>
</comment>
<gene>
    <name evidence="14" type="primary">galC</name>
    <name evidence="14" type="ORF">RS86_00613</name>
</gene>
<dbReference type="PANTHER" id="PTHR33254:SF4">
    <property type="entry name" value="4-HYDROXY-4-METHYL-2-OXOGLUTARATE ALDOLASE 3-RELATED"/>
    <property type="match status" value="1"/>
</dbReference>
<dbReference type="GO" id="GO:0047443">
    <property type="term" value="F:4-hydroxy-4-methyl-2-oxoglutarate aldolase activity"/>
    <property type="evidence" value="ECO:0007669"/>
    <property type="project" value="UniProtKB-EC"/>
</dbReference>
<evidence type="ECO:0000313" key="15">
    <source>
        <dbReference type="Proteomes" id="UP000033740"/>
    </source>
</evidence>
<evidence type="ECO:0000256" key="9">
    <source>
        <dbReference type="ARBA" id="ARBA00029596"/>
    </source>
</evidence>
<protein>
    <recommendedName>
        <fullName evidence="7">Putative 4-hydroxy-4-methyl-2-oxoglutarate aldolase</fullName>
        <ecNumber evidence="6">4.1.1.112</ecNumber>
        <ecNumber evidence="5">4.1.3.17</ecNumber>
    </recommendedName>
    <alternativeName>
        <fullName evidence="11">Oxaloacetate decarboxylase</fullName>
    </alternativeName>
    <alternativeName>
        <fullName evidence="9">Regulator of ribonuclease activity homolog</fullName>
    </alternativeName>
    <alternativeName>
        <fullName evidence="10">RraA-like protein</fullName>
    </alternativeName>
</protein>
<evidence type="ECO:0000256" key="5">
    <source>
        <dbReference type="ARBA" id="ARBA00012213"/>
    </source>
</evidence>
<evidence type="ECO:0000256" key="4">
    <source>
        <dbReference type="ARBA" id="ARBA00011233"/>
    </source>
</evidence>
<comment type="catalytic activity">
    <reaction evidence="1">
        <text>4-hydroxy-4-methyl-2-oxoglutarate = 2 pyruvate</text>
        <dbReference type="Rhea" id="RHEA:22748"/>
        <dbReference type="ChEBI" id="CHEBI:15361"/>
        <dbReference type="ChEBI" id="CHEBI:58276"/>
        <dbReference type="EC" id="4.1.3.17"/>
    </reaction>
</comment>
<evidence type="ECO:0000256" key="3">
    <source>
        <dbReference type="ARBA" id="ARBA00008621"/>
    </source>
</evidence>
<evidence type="ECO:0000256" key="1">
    <source>
        <dbReference type="ARBA" id="ARBA00001342"/>
    </source>
</evidence>
<dbReference type="Gene3D" id="3.50.30.40">
    <property type="entry name" value="Ribonuclease E inhibitor RraA/RraA-like"/>
    <property type="match status" value="1"/>
</dbReference>
<dbReference type="RefSeq" id="WP_045270752.1">
    <property type="nucleotide sequence ID" value="NZ_JYIX01000025.1"/>
</dbReference>
<evidence type="ECO:0000256" key="2">
    <source>
        <dbReference type="ARBA" id="ARBA00001968"/>
    </source>
</evidence>
<feature type="binding site" evidence="13">
    <location>
        <position position="114"/>
    </location>
    <ligand>
        <name>Mg(2+)</name>
        <dbReference type="ChEBI" id="CHEBI:18420"/>
    </ligand>
</feature>
<comment type="catalytic activity">
    <reaction evidence="12">
        <text>oxaloacetate + H(+) = pyruvate + CO2</text>
        <dbReference type="Rhea" id="RHEA:15641"/>
        <dbReference type="ChEBI" id="CHEBI:15361"/>
        <dbReference type="ChEBI" id="CHEBI:15378"/>
        <dbReference type="ChEBI" id="CHEBI:16452"/>
        <dbReference type="ChEBI" id="CHEBI:16526"/>
        <dbReference type="EC" id="4.1.1.112"/>
    </reaction>
</comment>
<dbReference type="Proteomes" id="UP000033740">
    <property type="component" value="Unassembled WGS sequence"/>
</dbReference>
<comment type="cofactor">
    <cofactor evidence="13">
        <name>Mg(2+)</name>
        <dbReference type="ChEBI" id="CHEBI:18420"/>
    </cofactor>
</comment>
<dbReference type="EMBL" id="JYIX01000025">
    <property type="protein sequence ID" value="KJL34736.1"/>
    <property type="molecule type" value="Genomic_DNA"/>
</dbReference>
<dbReference type="GO" id="GO:0046872">
    <property type="term" value="F:metal ion binding"/>
    <property type="evidence" value="ECO:0007669"/>
    <property type="project" value="UniProtKB-KW"/>
</dbReference>
<evidence type="ECO:0000256" key="10">
    <source>
        <dbReference type="ARBA" id="ARBA00030169"/>
    </source>
</evidence>
<comment type="similarity">
    <text evidence="3">Belongs to the class II aldolase/RraA-like family.</text>
</comment>
<dbReference type="EC" id="4.1.3.17" evidence="5"/>
<proteinExistence type="inferred from homology"/>
<organism evidence="14 15">
    <name type="scientific">Microbacterium azadirachtae</name>
    <dbReference type="NCBI Taxonomy" id="582680"/>
    <lineage>
        <taxon>Bacteria</taxon>
        <taxon>Bacillati</taxon>
        <taxon>Actinomycetota</taxon>
        <taxon>Actinomycetes</taxon>
        <taxon>Micrococcales</taxon>
        <taxon>Microbacteriaceae</taxon>
        <taxon>Microbacterium</taxon>
    </lineage>
</organism>
<keyword evidence="13" id="KW-0479">Metal-binding</keyword>
<evidence type="ECO:0000256" key="11">
    <source>
        <dbReference type="ARBA" id="ARBA00032305"/>
    </source>
</evidence>
<dbReference type="NCBIfam" id="NF006731">
    <property type="entry name" value="PRK09262.1"/>
    <property type="match status" value="1"/>
</dbReference>
<comment type="caution">
    <text evidence="14">The sequence shown here is derived from an EMBL/GenBank/DDBJ whole genome shotgun (WGS) entry which is preliminary data.</text>
</comment>
<sequence length="225" mass="23377">MSGAGAREVAEYDVAELLRLGSATLYEASGLDCFLDAAFRPAWDGAAIAGRAVPVSAQAGDNLALHHGLEAAGPGDVLVVDGGGAPFGYWGEVMAVAAQARGIAGLVIDGGVRDTAQLQELGFAAFSTSISIRGTIKQWPGTIGIPITLRGRVVHEGDLVVADRDGVAILPSGDVDRILDAARARAAKEDAYLARLRAGELTLDLYDFRRLGDPIRRAADTNGAR</sequence>
<evidence type="ECO:0000256" key="8">
    <source>
        <dbReference type="ARBA" id="ARBA00025046"/>
    </source>
</evidence>
<dbReference type="CDD" id="cd16841">
    <property type="entry name" value="RraA_family"/>
    <property type="match status" value="1"/>
</dbReference>
<dbReference type="EC" id="4.1.1.112" evidence="6"/>
<evidence type="ECO:0000256" key="7">
    <source>
        <dbReference type="ARBA" id="ARBA00016549"/>
    </source>
</evidence>
<reference evidence="14 15" key="1">
    <citation type="submission" date="2015-02" db="EMBL/GenBank/DDBJ databases">
        <title>Draft genome sequences of ten Microbacterium spp. with emphasis on heavy metal contaminated environments.</title>
        <authorList>
            <person name="Corretto E."/>
        </authorList>
    </citation>
    <scope>NUCLEOTIDE SEQUENCE [LARGE SCALE GENOMIC DNA]</scope>
    <source>
        <strain evidence="14 15">ARN176</strain>
    </source>
</reference>
<dbReference type="InterPro" id="IPR036704">
    <property type="entry name" value="RraA/RraA-like_sf"/>
</dbReference>
<evidence type="ECO:0000313" key="14">
    <source>
        <dbReference type="EMBL" id="KJL34736.1"/>
    </source>
</evidence>